<dbReference type="OrthoDB" id="10549344at2759"/>
<reference evidence="1" key="1">
    <citation type="submission" date="2021-06" db="EMBL/GenBank/DDBJ databases">
        <authorList>
            <person name="Kallberg Y."/>
            <person name="Tangrot J."/>
            <person name="Rosling A."/>
        </authorList>
    </citation>
    <scope>NUCLEOTIDE SEQUENCE</scope>
    <source>
        <strain evidence="1">MA453B</strain>
    </source>
</reference>
<evidence type="ECO:0000313" key="2">
    <source>
        <dbReference type="Proteomes" id="UP000789405"/>
    </source>
</evidence>
<name>A0A9N8ZTX1_9GLOM</name>
<accession>A0A9N8ZTX1</accession>
<organism evidence="1 2">
    <name type="scientific">Dentiscutata erythropus</name>
    <dbReference type="NCBI Taxonomy" id="1348616"/>
    <lineage>
        <taxon>Eukaryota</taxon>
        <taxon>Fungi</taxon>
        <taxon>Fungi incertae sedis</taxon>
        <taxon>Mucoromycota</taxon>
        <taxon>Glomeromycotina</taxon>
        <taxon>Glomeromycetes</taxon>
        <taxon>Diversisporales</taxon>
        <taxon>Gigasporaceae</taxon>
        <taxon>Dentiscutata</taxon>
    </lineage>
</organism>
<dbReference type="EMBL" id="CAJVPY010001086">
    <property type="protein sequence ID" value="CAG8506524.1"/>
    <property type="molecule type" value="Genomic_DNA"/>
</dbReference>
<sequence>MLKVVVLAILTHTNLKSCPVKCLCRQITENEKKILNTILDSSSFSEVKALEILDQLEDKKWDLQRIRRYWNNNRISETYIVGSANKGLNDEIYSAGYYDNNKS</sequence>
<proteinExistence type="predicted"/>
<protein>
    <submittedName>
        <fullName evidence="1">5008_t:CDS:1</fullName>
    </submittedName>
</protein>
<keyword evidence="2" id="KW-1185">Reference proteome</keyword>
<gene>
    <name evidence="1" type="ORF">DERYTH_LOCUS3167</name>
</gene>
<comment type="caution">
    <text evidence="1">The sequence shown here is derived from an EMBL/GenBank/DDBJ whole genome shotgun (WGS) entry which is preliminary data.</text>
</comment>
<evidence type="ECO:0000313" key="1">
    <source>
        <dbReference type="EMBL" id="CAG8506524.1"/>
    </source>
</evidence>
<dbReference type="AlphaFoldDB" id="A0A9N8ZTX1"/>
<dbReference type="Proteomes" id="UP000789405">
    <property type="component" value="Unassembled WGS sequence"/>
</dbReference>